<dbReference type="InterPro" id="IPR035938">
    <property type="entry name" value="Hemerythrin-like_sf"/>
</dbReference>
<dbReference type="PANTHER" id="PTHR37164">
    <property type="entry name" value="BACTERIOHEMERYTHRIN"/>
    <property type="match status" value="1"/>
</dbReference>
<dbReference type="Gene3D" id="1.20.120.50">
    <property type="entry name" value="Hemerythrin-like"/>
    <property type="match status" value="1"/>
</dbReference>
<dbReference type="InterPro" id="IPR012827">
    <property type="entry name" value="Hemerythrin_metal-bd"/>
</dbReference>
<dbReference type="EMBL" id="VUMD01000010">
    <property type="protein sequence ID" value="MSS37361.1"/>
    <property type="molecule type" value="Genomic_DNA"/>
</dbReference>
<comment type="similarity">
    <text evidence="1">Belongs to the hemerythrin family.</text>
</comment>
<keyword evidence="2" id="KW-0479">Metal-binding</keyword>
<protein>
    <submittedName>
        <fullName evidence="5">Bacteriohemerythrin</fullName>
    </submittedName>
</protein>
<gene>
    <name evidence="5" type="ORF">FYJ39_12435</name>
</gene>
<organism evidence="5 6">
    <name type="scientific">Clostridium porci</name>
    <dbReference type="NCBI Taxonomy" id="2605778"/>
    <lineage>
        <taxon>Bacteria</taxon>
        <taxon>Bacillati</taxon>
        <taxon>Bacillota</taxon>
        <taxon>Clostridia</taxon>
        <taxon>Eubacteriales</taxon>
        <taxon>Clostridiaceae</taxon>
        <taxon>Clostridium</taxon>
    </lineage>
</organism>
<evidence type="ECO:0000256" key="1">
    <source>
        <dbReference type="ARBA" id="ARBA00010587"/>
    </source>
</evidence>
<dbReference type="SUPFAM" id="SSF47188">
    <property type="entry name" value="Hemerythrin-like"/>
    <property type="match status" value="1"/>
</dbReference>
<keyword evidence="6" id="KW-1185">Reference proteome</keyword>
<dbReference type="RefSeq" id="WP_154472789.1">
    <property type="nucleotide sequence ID" value="NZ_VUMD01000010.1"/>
</dbReference>
<dbReference type="GO" id="GO:0046872">
    <property type="term" value="F:metal ion binding"/>
    <property type="evidence" value="ECO:0007669"/>
    <property type="project" value="UniProtKB-KW"/>
</dbReference>
<dbReference type="PANTHER" id="PTHR37164:SF1">
    <property type="entry name" value="BACTERIOHEMERYTHRIN"/>
    <property type="match status" value="1"/>
</dbReference>
<accession>A0A7X2TDX0</accession>
<dbReference type="InterPro" id="IPR012312">
    <property type="entry name" value="Hemerythrin-like"/>
</dbReference>
<dbReference type="InterPro" id="IPR050669">
    <property type="entry name" value="Hemerythrin"/>
</dbReference>
<dbReference type="Proteomes" id="UP000429958">
    <property type="component" value="Unassembled WGS sequence"/>
</dbReference>
<evidence type="ECO:0000313" key="5">
    <source>
        <dbReference type="EMBL" id="MSS37361.1"/>
    </source>
</evidence>
<evidence type="ECO:0000256" key="2">
    <source>
        <dbReference type="ARBA" id="ARBA00022723"/>
    </source>
</evidence>
<reference evidence="5 6" key="1">
    <citation type="submission" date="2019-08" db="EMBL/GenBank/DDBJ databases">
        <title>In-depth cultivation of the pig gut microbiome towards novel bacterial diversity and tailored functional studies.</title>
        <authorList>
            <person name="Wylensek D."/>
            <person name="Hitch T.C.A."/>
            <person name="Clavel T."/>
        </authorList>
    </citation>
    <scope>NUCLEOTIDE SEQUENCE [LARGE SCALE GENOMIC DNA]</scope>
    <source>
        <strain evidence="5 6">WCA-389-WT-23D1</strain>
    </source>
</reference>
<sequence>MKYEVTKDLETGNTLIDSEHRQLFDAVNTLMDACSAGKGRMTIKSTAQFLGDYVIKHFRDEENLQKNSHYPGYAYHRQFHGGYTQTLNNICKEIETDGPTISALSKMNQHIGVLVSHIRSEDKKLAEFLKH</sequence>
<proteinExistence type="inferred from homology"/>
<keyword evidence="3" id="KW-0408">Iron</keyword>
<dbReference type="NCBIfam" id="NF033749">
    <property type="entry name" value="bact_hemeryth"/>
    <property type="match status" value="1"/>
</dbReference>
<evidence type="ECO:0000256" key="3">
    <source>
        <dbReference type="ARBA" id="ARBA00023004"/>
    </source>
</evidence>
<feature type="domain" description="Hemerythrin-like" evidence="4">
    <location>
        <begin position="12"/>
        <end position="128"/>
    </location>
</feature>
<comment type="caution">
    <text evidence="5">The sequence shown here is derived from an EMBL/GenBank/DDBJ whole genome shotgun (WGS) entry which is preliminary data.</text>
</comment>
<dbReference type="Pfam" id="PF01814">
    <property type="entry name" value="Hemerythrin"/>
    <property type="match status" value="1"/>
</dbReference>
<dbReference type="CDD" id="cd12107">
    <property type="entry name" value="Hemerythrin"/>
    <property type="match status" value="1"/>
</dbReference>
<dbReference type="NCBIfam" id="TIGR02481">
    <property type="entry name" value="hemeryth_dom"/>
    <property type="match status" value="1"/>
</dbReference>
<dbReference type="AlphaFoldDB" id="A0A7X2TDX0"/>
<evidence type="ECO:0000313" key="6">
    <source>
        <dbReference type="Proteomes" id="UP000429958"/>
    </source>
</evidence>
<evidence type="ECO:0000259" key="4">
    <source>
        <dbReference type="Pfam" id="PF01814"/>
    </source>
</evidence>
<name>A0A7X2TDX0_9CLOT</name>